<evidence type="ECO:0000256" key="16">
    <source>
        <dbReference type="ARBA" id="ARBA00032853"/>
    </source>
</evidence>
<comment type="catalytic activity">
    <reaction evidence="18 19">
        <text>alpha-ribazole 5'-phosphate + adenosylcob(III)inamide-GDP = adenosylcob(III)alamin 5'-phosphate + GMP + H(+)</text>
        <dbReference type="Rhea" id="RHEA:23560"/>
        <dbReference type="ChEBI" id="CHEBI:15378"/>
        <dbReference type="ChEBI" id="CHEBI:57918"/>
        <dbReference type="ChEBI" id="CHEBI:58115"/>
        <dbReference type="ChEBI" id="CHEBI:60487"/>
        <dbReference type="ChEBI" id="CHEBI:60493"/>
        <dbReference type="EC" id="2.7.8.26"/>
    </reaction>
</comment>
<keyword evidence="12 19" id="KW-1133">Transmembrane helix</keyword>
<protein>
    <recommendedName>
        <fullName evidence="6 19">Adenosylcobinamide-GDP ribazoletransferase</fullName>
        <ecNumber evidence="5 19">2.7.8.26</ecNumber>
    </recommendedName>
    <alternativeName>
        <fullName evidence="16 19">Cobalamin synthase</fullName>
    </alternativeName>
    <alternativeName>
        <fullName evidence="15 19">Cobalamin-5'-phosphate synthase</fullName>
    </alternativeName>
</protein>
<keyword evidence="7 19" id="KW-1003">Cell membrane</keyword>
<keyword evidence="9 19" id="KW-0808">Transferase</keyword>
<sequence>MRLYFTALQFLTIIPLPFTVRWREGDLGRSMAFFPLVGLTIGALLAGLDFCLAPILPRPVADLILVTALALVTGVLHLDGLADVCDGLAARGGRERFLAVMKDSRIGAAGAAGLFLGLFLKYQALLQLPLAGKREMLMLFPLLARTAQVQLAVGARQARPDGLGAACSADAGVTHLVTAELTALVASWLLLGVPGAVCWSAAVVFTGLCRWWFHRRLGGITGDVIGCVSELNEILCLLLLLGMNFNT</sequence>
<dbReference type="GO" id="GO:0051073">
    <property type="term" value="F:adenosylcobinamide-GDP ribazoletransferase activity"/>
    <property type="evidence" value="ECO:0007669"/>
    <property type="project" value="UniProtKB-UniRule"/>
</dbReference>
<gene>
    <name evidence="19" type="primary">cobS</name>
    <name evidence="20" type="ORF">JN12_02366</name>
</gene>
<comment type="caution">
    <text evidence="20">The sequence shown here is derived from an EMBL/GenBank/DDBJ whole genome shotgun (WGS) entry which is preliminary data.</text>
</comment>
<dbReference type="GO" id="GO:0008818">
    <property type="term" value="F:cobalamin 5'-phosphate synthase activity"/>
    <property type="evidence" value="ECO:0007669"/>
    <property type="project" value="UniProtKB-UniRule"/>
</dbReference>
<dbReference type="RefSeq" id="WP_145022974.1">
    <property type="nucleotide sequence ID" value="NZ_VLLN01000013.1"/>
</dbReference>
<dbReference type="GO" id="GO:0009236">
    <property type="term" value="P:cobalamin biosynthetic process"/>
    <property type="evidence" value="ECO:0007669"/>
    <property type="project" value="UniProtKB-UniRule"/>
</dbReference>
<evidence type="ECO:0000256" key="8">
    <source>
        <dbReference type="ARBA" id="ARBA00022573"/>
    </source>
</evidence>
<keyword evidence="10 19" id="KW-0812">Transmembrane</keyword>
<evidence type="ECO:0000256" key="11">
    <source>
        <dbReference type="ARBA" id="ARBA00022842"/>
    </source>
</evidence>
<comment type="similarity">
    <text evidence="4 19">Belongs to the CobS family.</text>
</comment>
<dbReference type="InterPro" id="IPR003805">
    <property type="entry name" value="CobS"/>
</dbReference>
<dbReference type="PANTHER" id="PTHR34148:SF1">
    <property type="entry name" value="ADENOSYLCOBINAMIDE-GDP RIBAZOLETRANSFERASE"/>
    <property type="match status" value="1"/>
</dbReference>
<name>A0A562VMB2_9BACT</name>
<evidence type="ECO:0000256" key="9">
    <source>
        <dbReference type="ARBA" id="ARBA00022679"/>
    </source>
</evidence>
<dbReference type="EMBL" id="VLLN01000013">
    <property type="protein sequence ID" value="TWJ18914.1"/>
    <property type="molecule type" value="Genomic_DNA"/>
</dbReference>
<comment type="subcellular location">
    <subcellularLocation>
        <location evidence="2 19">Cell membrane</location>
        <topology evidence="2 19">Multi-pass membrane protein</topology>
    </subcellularLocation>
</comment>
<dbReference type="AlphaFoldDB" id="A0A562VMB2"/>
<comment type="pathway">
    <text evidence="3 19">Cofactor biosynthesis; adenosylcobalamin biosynthesis; adenosylcobalamin from cob(II)yrinate a,c-diamide: step 7/7.</text>
</comment>
<dbReference type="UniPathway" id="UPA00148">
    <property type="reaction ID" value="UER00238"/>
</dbReference>
<dbReference type="GO" id="GO:0005886">
    <property type="term" value="C:plasma membrane"/>
    <property type="evidence" value="ECO:0007669"/>
    <property type="project" value="UniProtKB-SubCell"/>
</dbReference>
<dbReference type="Pfam" id="PF02654">
    <property type="entry name" value="CobS"/>
    <property type="match status" value="1"/>
</dbReference>
<feature type="transmembrane region" description="Helical" evidence="19">
    <location>
        <begin position="188"/>
        <end position="213"/>
    </location>
</feature>
<evidence type="ECO:0000313" key="21">
    <source>
        <dbReference type="Proteomes" id="UP000319449"/>
    </source>
</evidence>
<evidence type="ECO:0000256" key="2">
    <source>
        <dbReference type="ARBA" id="ARBA00004651"/>
    </source>
</evidence>
<evidence type="ECO:0000256" key="13">
    <source>
        <dbReference type="ARBA" id="ARBA00023136"/>
    </source>
</evidence>
<feature type="transmembrane region" description="Helical" evidence="19">
    <location>
        <begin position="106"/>
        <end position="124"/>
    </location>
</feature>
<evidence type="ECO:0000256" key="1">
    <source>
        <dbReference type="ARBA" id="ARBA00001946"/>
    </source>
</evidence>
<evidence type="ECO:0000256" key="14">
    <source>
        <dbReference type="ARBA" id="ARBA00025228"/>
    </source>
</evidence>
<evidence type="ECO:0000256" key="17">
    <source>
        <dbReference type="ARBA" id="ARBA00048623"/>
    </source>
</evidence>
<evidence type="ECO:0000256" key="4">
    <source>
        <dbReference type="ARBA" id="ARBA00010561"/>
    </source>
</evidence>
<evidence type="ECO:0000256" key="12">
    <source>
        <dbReference type="ARBA" id="ARBA00022989"/>
    </source>
</evidence>
<dbReference type="OrthoDB" id="9794223at2"/>
<organism evidence="20 21">
    <name type="scientific">Geobacter argillaceus</name>
    <dbReference type="NCBI Taxonomy" id="345631"/>
    <lineage>
        <taxon>Bacteria</taxon>
        <taxon>Pseudomonadati</taxon>
        <taxon>Thermodesulfobacteriota</taxon>
        <taxon>Desulfuromonadia</taxon>
        <taxon>Geobacterales</taxon>
        <taxon>Geobacteraceae</taxon>
        <taxon>Geobacter</taxon>
    </lineage>
</organism>
<evidence type="ECO:0000256" key="18">
    <source>
        <dbReference type="ARBA" id="ARBA00049504"/>
    </source>
</evidence>
<evidence type="ECO:0000256" key="3">
    <source>
        <dbReference type="ARBA" id="ARBA00004663"/>
    </source>
</evidence>
<keyword evidence="8 19" id="KW-0169">Cobalamin biosynthesis</keyword>
<dbReference type="EC" id="2.7.8.26" evidence="5 19"/>
<evidence type="ECO:0000256" key="10">
    <source>
        <dbReference type="ARBA" id="ARBA00022692"/>
    </source>
</evidence>
<feature type="transmembrane region" description="Helical" evidence="19">
    <location>
        <begin position="60"/>
        <end position="78"/>
    </location>
</feature>
<comment type="function">
    <text evidence="14 19">Joins adenosylcobinamide-GDP and alpha-ribazole to generate adenosylcobalamin (Ado-cobalamin). Also synthesizes adenosylcobalamin 5'-phosphate from adenosylcobinamide-GDP and alpha-ribazole 5'-phosphate.</text>
</comment>
<keyword evidence="13 19" id="KW-0472">Membrane</keyword>
<comment type="cofactor">
    <cofactor evidence="1 19">
        <name>Mg(2+)</name>
        <dbReference type="ChEBI" id="CHEBI:18420"/>
    </cofactor>
</comment>
<accession>A0A562VMB2</accession>
<evidence type="ECO:0000313" key="20">
    <source>
        <dbReference type="EMBL" id="TWJ18914.1"/>
    </source>
</evidence>
<keyword evidence="11 19" id="KW-0460">Magnesium</keyword>
<evidence type="ECO:0000256" key="6">
    <source>
        <dbReference type="ARBA" id="ARBA00015850"/>
    </source>
</evidence>
<comment type="catalytic activity">
    <reaction evidence="17 19">
        <text>alpha-ribazole + adenosylcob(III)inamide-GDP = adenosylcob(III)alamin + GMP + H(+)</text>
        <dbReference type="Rhea" id="RHEA:16049"/>
        <dbReference type="ChEBI" id="CHEBI:10329"/>
        <dbReference type="ChEBI" id="CHEBI:15378"/>
        <dbReference type="ChEBI" id="CHEBI:18408"/>
        <dbReference type="ChEBI" id="CHEBI:58115"/>
        <dbReference type="ChEBI" id="CHEBI:60487"/>
        <dbReference type="EC" id="2.7.8.26"/>
    </reaction>
</comment>
<feature type="transmembrane region" description="Helical" evidence="19">
    <location>
        <begin position="31"/>
        <end position="53"/>
    </location>
</feature>
<reference evidence="20 21" key="1">
    <citation type="submission" date="2019-07" db="EMBL/GenBank/DDBJ databases">
        <title>Genomic Encyclopedia of Archaeal and Bacterial Type Strains, Phase II (KMG-II): from individual species to whole genera.</title>
        <authorList>
            <person name="Goeker M."/>
        </authorList>
    </citation>
    <scope>NUCLEOTIDE SEQUENCE [LARGE SCALE GENOMIC DNA]</scope>
    <source>
        <strain evidence="20 21">ATCC BAA-1139</strain>
    </source>
</reference>
<dbReference type="HAMAP" id="MF_00719">
    <property type="entry name" value="CobS"/>
    <property type="match status" value="1"/>
</dbReference>
<keyword evidence="21" id="KW-1185">Reference proteome</keyword>
<evidence type="ECO:0000256" key="15">
    <source>
        <dbReference type="ARBA" id="ARBA00032605"/>
    </source>
</evidence>
<dbReference type="Proteomes" id="UP000319449">
    <property type="component" value="Unassembled WGS sequence"/>
</dbReference>
<evidence type="ECO:0000256" key="5">
    <source>
        <dbReference type="ARBA" id="ARBA00013200"/>
    </source>
</evidence>
<evidence type="ECO:0000256" key="19">
    <source>
        <dbReference type="HAMAP-Rule" id="MF_00719"/>
    </source>
</evidence>
<evidence type="ECO:0000256" key="7">
    <source>
        <dbReference type="ARBA" id="ARBA00022475"/>
    </source>
</evidence>
<proteinExistence type="inferred from homology"/>
<dbReference type="PANTHER" id="PTHR34148">
    <property type="entry name" value="ADENOSYLCOBINAMIDE-GDP RIBAZOLETRANSFERASE"/>
    <property type="match status" value="1"/>
</dbReference>
<dbReference type="NCBIfam" id="TIGR00317">
    <property type="entry name" value="cobS"/>
    <property type="match status" value="1"/>
</dbReference>